<dbReference type="Proteomes" id="UP000029228">
    <property type="component" value="Unassembled WGS sequence"/>
</dbReference>
<keyword evidence="2" id="KW-1185">Reference proteome</keyword>
<evidence type="ECO:0000313" key="1">
    <source>
        <dbReference type="EMBL" id="GAL17060.1"/>
    </source>
</evidence>
<reference evidence="1 2" key="1">
    <citation type="submission" date="2014-09" db="EMBL/GenBank/DDBJ databases">
        <title>Vibrio maritimus JCM 19235. (C45) whole genome shotgun sequence.</title>
        <authorList>
            <person name="Sawabe T."/>
            <person name="Meirelles P."/>
            <person name="Nakanishi M."/>
            <person name="Sayaka M."/>
            <person name="Hattori M."/>
            <person name="Ohkuma M."/>
        </authorList>
    </citation>
    <scope>NUCLEOTIDE SEQUENCE [LARGE SCALE GENOMIC DNA]</scope>
    <source>
        <strain evidence="2">JCM19235</strain>
    </source>
</reference>
<dbReference type="InterPro" id="IPR012337">
    <property type="entry name" value="RNaseH-like_sf"/>
</dbReference>
<keyword evidence="1" id="KW-0808">Transferase</keyword>
<keyword evidence="1" id="KW-0548">Nucleotidyltransferase</keyword>
<gene>
    <name evidence="1" type="ORF">JCM19235_5609</name>
</gene>
<dbReference type="Gene3D" id="3.30.420.10">
    <property type="entry name" value="Ribonuclease H-like superfamily/Ribonuclease H"/>
    <property type="match status" value="1"/>
</dbReference>
<proteinExistence type="predicted"/>
<evidence type="ECO:0000313" key="2">
    <source>
        <dbReference type="Proteomes" id="UP000029228"/>
    </source>
</evidence>
<dbReference type="EC" id="2.7.7.7" evidence="1"/>
<dbReference type="SUPFAM" id="SSF53098">
    <property type="entry name" value="Ribonuclease H-like"/>
    <property type="match status" value="1"/>
</dbReference>
<dbReference type="InterPro" id="IPR036397">
    <property type="entry name" value="RNaseH_sf"/>
</dbReference>
<organism evidence="1 2">
    <name type="scientific">Vibrio maritimus</name>
    <dbReference type="NCBI Taxonomy" id="990268"/>
    <lineage>
        <taxon>Bacteria</taxon>
        <taxon>Pseudomonadati</taxon>
        <taxon>Pseudomonadota</taxon>
        <taxon>Gammaproteobacteria</taxon>
        <taxon>Vibrionales</taxon>
        <taxon>Vibrionaceae</taxon>
        <taxon>Vibrio</taxon>
    </lineage>
</organism>
<dbReference type="AlphaFoldDB" id="A0A090RNT5"/>
<dbReference type="EMBL" id="BBMR01000001">
    <property type="protein sequence ID" value="GAL17060.1"/>
    <property type="molecule type" value="Genomic_DNA"/>
</dbReference>
<accession>A0A090RNT5</accession>
<protein>
    <submittedName>
        <fullName evidence="1">DNA polymerase III alpha subunit</fullName>
        <ecNumber evidence="1">2.7.7.7</ecNumber>
    </submittedName>
</protein>
<name>A0A090RNT5_9VIBR</name>
<sequence>MLVLLVSRRLNQEASSHKLGDLVAYHNIANDGVFHRALADAEVTAALWLLLVNSLTDKHAIGQPSFELMQKLAKQPKASVEKFLAKQR</sequence>
<comment type="caution">
    <text evidence="1">The sequence shown here is derived from an EMBL/GenBank/DDBJ whole genome shotgun (WGS) entry which is preliminary data.</text>
</comment>
<dbReference type="STRING" id="990268.JCM19235_5609"/>
<dbReference type="GO" id="GO:0003887">
    <property type="term" value="F:DNA-directed DNA polymerase activity"/>
    <property type="evidence" value="ECO:0007669"/>
    <property type="project" value="UniProtKB-EC"/>
</dbReference>
<dbReference type="GO" id="GO:0003676">
    <property type="term" value="F:nucleic acid binding"/>
    <property type="evidence" value="ECO:0007669"/>
    <property type="project" value="InterPro"/>
</dbReference>